<name>A0A3B0ZD95_9ZZZZ</name>
<sequence length="90" mass="10454">MSFEAVHNYYEKLVQEHLNTLIEDPGNQLSEDEIDDIACIALNTLPPRYIKHNVDVLFYVSEKEHSEMTKEVITAIKKAIQFVKGHPRQE</sequence>
<gene>
    <name evidence="1" type="ORF">MNBD_GAMMA18-477</name>
</gene>
<evidence type="ECO:0008006" key="2">
    <source>
        <dbReference type="Google" id="ProtNLM"/>
    </source>
</evidence>
<dbReference type="EMBL" id="UOFP01000278">
    <property type="protein sequence ID" value="VAW89531.1"/>
    <property type="molecule type" value="Genomic_DNA"/>
</dbReference>
<dbReference type="InterPro" id="IPR019657">
    <property type="entry name" value="ComFB"/>
</dbReference>
<proteinExistence type="predicted"/>
<organism evidence="1">
    <name type="scientific">hydrothermal vent metagenome</name>
    <dbReference type="NCBI Taxonomy" id="652676"/>
    <lineage>
        <taxon>unclassified sequences</taxon>
        <taxon>metagenomes</taxon>
        <taxon>ecological metagenomes</taxon>
    </lineage>
</organism>
<dbReference type="AlphaFoldDB" id="A0A3B0ZD95"/>
<accession>A0A3B0ZD95</accession>
<evidence type="ECO:0000313" key="1">
    <source>
        <dbReference type="EMBL" id="VAW89531.1"/>
    </source>
</evidence>
<dbReference type="Pfam" id="PF10719">
    <property type="entry name" value="ComFB"/>
    <property type="match status" value="1"/>
</dbReference>
<protein>
    <recommendedName>
        <fullName evidence="2">Competence protein ComFB</fullName>
    </recommendedName>
</protein>
<reference evidence="1" key="1">
    <citation type="submission" date="2018-06" db="EMBL/GenBank/DDBJ databases">
        <authorList>
            <person name="Zhirakovskaya E."/>
        </authorList>
    </citation>
    <scope>NUCLEOTIDE SEQUENCE</scope>
</reference>